<proteinExistence type="predicted"/>
<dbReference type="PROSITE" id="PS51007">
    <property type="entry name" value="CYTC"/>
    <property type="match status" value="2"/>
</dbReference>
<dbReference type="PANTHER" id="PTHR35008:SF8">
    <property type="entry name" value="ALCOHOL DEHYDROGENASE CYTOCHROME C SUBUNIT"/>
    <property type="match status" value="1"/>
</dbReference>
<reference evidence="6 7" key="1">
    <citation type="submission" date="2014-05" db="EMBL/GenBank/DDBJ databases">
        <title>Draft Genome Sequence of Nitratireductor basaltis Strain UMTGB225, A Marine Bacterium Isolated from Green Barrel Tunicate.</title>
        <authorList>
            <person name="Gan H.Y."/>
        </authorList>
    </citation>
    <scope>NUCLEOTIDE SEQUENCE [LARGE SCALE GENOMIC DNA]</scope>
    <source>
        <strain evidence="6 7">UMTGB225</strain>
    </source>
</reference>
<dbReference type="Pfam" id="PF00034">
    <property type="entry name" value="Cytochrom_C"/>
    <property type="match status" value="1"/>
</dbReference>
<dbReference type="InterPro" id="IPR036909">
    <property type="entry name" value="Cyt_c-like_dom_sf"/>
</dbReference>
<gene>
    <name evidence="6" type="ORF">EL18_01722</name>
</gene>
<dbReference type="OrthoDB" id="9811281at2"/>
<dbReference type="RefSeq" id="WP_036481796.1">
    <property type="nucleotide sequence ID" value="NZ_JMQM01000001.1"/>
</dbReference>
<feature type="domain" description="Cytochrome c" evidence="5">
    <location>
        <begin position="39"/>
        <end position="147"/>
    </location>
</feature>
<evidence type="ECO:0000313" key="6">
    <source>
        <dbReference type="EMBL" id="KFB10684.1"/>
    </source>
</evidence>
<dbReference type="SUPFAM" id="SSF46626">
    <property type="entry name" value="Cytochrome c"/>
    <property type="match status" value="2"/>
</dbReference>
<dbReference type="Proteomes" id="UP000053675">
    <property type="component" value="Unassembled WGS sequence"/>
</dbReference>
<organism evidence="6 7">
    <name type="scientific">Nitratireductor basaltis</name>
    <dbReference type="NCBI Taxonomy" id="472175"/>
    <lineage>
        <taxon>Bacteria</taxon>
        <taxon>Pseudomonadati</taxon>
        <taxon>Pseudomonadota</taxon>
        <taxon>Alphaproteobacteria</taxon>
        <taxon>Hyphomicrobiales</taxon>
        <taxon>Phyllobacteriaceae</taxon>
        <taxon>Nitratireductor</taxon>
    </lineage>
</organism>
<evidence type="ECO:0000259" key="5">
    <source>
        <dbReference type="PROSITE" id="PS51007"/>
    </source>
</evidence>
<dbReference type="PATRIC" id="fig|472175.3.peg.1731"/>
<evidence type="ECO:0000256" key="4">
    <source>
        <dbReference type="PROSITE-ProRule" id="PRU00433"/>
    </source>
</evidence>
<name>A0A084UCJ8_9HYPH</name>
<feature type="domain" description="Cytochrome c" evidence="5">
    <location>
        <begin position="190"/>
        <end position="299"/>
    </location>
</feature>
<evidence type="ECO:0000256" key="1">
    <source>
        <dbReference type="ARBA" id="ARBA00022617"/>
    </source>
</evidence>
<evidence type="ECO:0000313" key="7">
    <source>
        <dbReference type="Proteomes" id="UP000053675"/>
    </source>
</evidence>
<evidence type="ECO:0000256" key="3">
    <source>
        <dbReference type="ARBA" id="ARBA00023004"/>
    </source>
</evidence>
<dbReference type="InterPro" id="IPR009056">
    <property type="entry name" value="Cyt_c-like_dom"/>
</dbReference>
<keyword evidence="1 4" id="KW-0349">Heme</keyword>
<comment type="caution">
    <text evidence="6">The sequence shown here is derived from an EMBL/GenBank/DDBJ whole genome shotgun (WGS) entry which is preliminary data.</text>
</comment>
<dbReference type="EMBL" id="JMQM01000001">
    <property type="protein sequence ID" value="KFB10684.1"/>
    <property type="molecule type" value="Genomic_DNA"/>
</dbReference>
<sequence length="309" mass="32840">MRKLAFAAAAVAVAAGAGFWFLTGPDRLEASEIASVESGDAARGEAVFWAGGCASCHAAPDAEGEARTELGGGLELATEFGTFVAPNISSHPEDGIGAWSEEDFLNAMMRGVSPDGRHYYPAFPYTSYARMDPQDVADLFAFMKTLPAVEGEAEDHQIGFPFNIRRGLGLWKALHLNSEPILALPDNAPEELLRGRYLVEGPGHCGECHSPRDFSGGIKRDEWLAGAVSAEGDGVVPNITPGEGGIESWSQSDIAYYLESGFTPDFDSVGGAMVSVQKNMAQLEDADRQAIAAYLKAVEAKPDGYSSSR</sequence>
<dbReference type="PANTHER" id="PTHR35008">
    <property type="entry name" value="BLL4482 PROTEIN-RELATED"/>
    <property type="match status" value="1"/>
</dbReference>
<dbReference type="InterPro" id="IPR051459">
    <property type="entry name" value="Cytochrome_c-type_DH"/>
</dbReference>
<dbReference type="GO" id="GO:0009055">
    <property type="term" value="F:electron transfer activity"/>
    <property type="evidence" value="ECO:0007669"/>
    <property type="project" value="InterPro"/>
</dbReference>
<keyword evidence="3 4" id="KW-0408">Iron</keyword>
<evidence type="ECO:0000256" key="2">
    <source>
        <dbReference type="ARBA" id="ARBA00022723"/>
    </source>
</evidence>
<dbReference type="GO" id="GO:0020037">
    <property type="term" value="F:heme binding"/>
    <property type="evidence" value="ECO:0007669"/>
    <property type="project" value="InterPro"/>
</dbReference>
<protein>
    <submittedName>
        <fullName evidence="6">Gluconate 2-dehydrogenase (Acceptor)</fullName>
    </submittedName>
</protein>
<dbReference type="Gene3D" id="1.10.760.10">
    <property type="entry name" value="Cytochrome c-like domain"/>
    <property type="match status" value="2"/>
</dbReference>
<dbReference type="GO" id="GO:0046872">
    <property type="term" value="F:metal ion binding"/>
    <property type="evidence" value="ECO:0007669"/>
    <property type="project" value="UniProtKB-KW"/>
</dbReference>
<accession>A0A084UCJ8</accession>
<dbReference type="AlphaFoldDB" id="A0A084UCJ8"/>
<keyword evidence="2 4" id="KW-0479">Metal-binding</keyword>
<keyword evidence="7" id="KW-1185">Reference proteome</keyword>
<dbReference type="eggNOG" id="COG2010">
    <property type="taxonomic scope" value="Bacteria"/>
</dbReference>
<dbReference type="STRING" id="472175.EL18_01722"/>